<evidence type="ECO:0000256" key="2">
    <source>
        <dbReference type="ARBA" id="ARBA00022692"/>
    </source>
</evidence>
<feature type="domain" description="O-antigen ligase-related" evidence="6">
    <location>
        <begin position="219"/>
        <end position="350"/>
    </location>
</feature>
<feature type="transmembrane region" description="Helical" evidence="5">
    <location>
        <begin position="369"/>
        <end position="392"/>
    </location>
</feature>
<dbReference type="PANTHER" id="PTHR37422">
    <property type="entry name" value="TEICHURONIC ACID BIOSYNTHESIS PROTEIN TUAE"/>
    <property type="match status" value="1"/>
</dbReference>
<comment type="subcellular location">
    <subcellularLocation>
        <location evidence="1">Membrane</location>
        <topology evidence="1">Multi-pass membrane protein</topology>
    </subcellularLocation>
</comment>
<proteinExistence type="predicted"/>
<dbReference type="Proteomes" id="UP000886289">
    <property type="component" value="Unassembled WGS sequence"/>
</dbReference>
<keyword evidence="7" id="KW-0436">Ligase</keyword>
<dbReference type="PANTHER" id="PTHR37422:SF17">
    <property type="entry name" value="O-ANTIGEN LIGASE"/>
    <property type="match status" value="1"/>
</dbReference>
<dbReference type="InterPro" id="IPR007016">
    <property type="entry name" value="O-antigen_ligase-rel_domated"/>
</dbReference>
<feature type="transmembrane region" description="Helical" evidence="5">
    <location>
        <begin position="334"/>
        <end position="357"/>
    </location>
</feature>
<keyword evidence="2 5" id="KW-0812">Transmembrane</keyword>
<gene>
    <name evidence="7" type="ORF">ENG63_05660</name>
</gene>
<dbReference type="GO" id="GO:0016874">
    <property type="term" value="F:ligase activity"/>
    <property type="evidence" value="ECO:0007669"/>
    <property type="project" value="UniProtKB-KW"/>
</dbReference>
<sequence length="420" mass="49057">MIDLLYNLDFIHTFIILAFLVLVFLCIFFWFKPFEAVLAILFLRPLINLSRDVKFSSGALEVKLLWLYTIFVIFLGFQYLLINKKITVPRSLFIPYIVFFTICFISLFYTSNLFWGIGDFFRLLSSFVYFLLFYELIVDKRQAIVAIKAMILSYLLTVPFAIYNLIAKTGFIEHNTLLRIKSTFSTPNAYASYLVFISLSALFAFLNKEFKNKLFFLVIFALSFFSLILTWTRTGWIAFCVAFLIFFYLKGKRYLIIPSVAILLFCIIPPARERFLESFQKKEIGMSSWEWRLMVWKNLLKAFVTHPIQGFGLGSRFDVLLKFTKSKNWPHNDYIRLLIELGLVGFFSFCSILLIFFKKMWTYISHPDPFIRELNILSLSILSGFCVISIATNQLTDVTMLMFVFSLLGLTLKLNQISGN</sequence>
<reference evidence="7" key="1">
    <citation type="journal article" date="2020" name="mSystems">
        <title>Genome- and Community-Level Interaction Insights into Carbon Utilization and Element Cycling Functions of Hydrothermarchaeota in Hydrothermal Sediment.</title>
        <authorList>
            <person name="Zhou Z."/>
            <person name="Liu Y."/>
            <person name="Xu W."/>
            <person name="Pan J."/>
            <person name="Luo Z.H."/>
            <person name="Li M."/>
        </authorList>
    </citation>
    <scope>NUCLEOTIDE SEQUENCE [LARGE SCALE GENOMIC DNA]</scope>
    <source>
        <strain evidence="7">HyVt-233</strain>
    </source>
</reference>
<accession>A0A7C0Y5G5</accession>
<feature type="transmembrane region" description="Helical" evidence="5">
    <location>
        <begin position="215"/>
        <end position="248"/>
    </location>
</feature>
<feature type="transmembrane region" description="Helical" evidence="5">
    <location>
        <begin position="187"/>
        <end position="206"/>
    </location>
</feature>
<feature type="transmembrane region" description="Helical" evidence="5">
    <location>
        <begin position="12"/>
        <end position="31"/>
    </location>
</feature>
<dbReference type="InterPro" id="IPR051533">
    <property type="entry name" value="WaaL-like"/>
</dbReference>
<feature type="transmembrane region" description="Helical" evidence="5">
    <location>
        <begin position="64"/>
        <end position="81"/>
    </location>
</feature>
<feature type="transmembrane region" description="Helical" evidence="5">
    <location>
        <begin position="145"/>
        <end position="167"/>
    </location>
</feature>
<dbReference type="Pfam" id="PF04932">
    <property type="entry name" value="Wzy_C"/>
    <property type="match status" value="1"/>
</dbReference>
<feature type="transmembrane region" description="Helical" evidence="5">
    <location>
        <begin position="254"/>
        <end position="272"/>
    </location>
</feature>
<protein>
    <submittedName>
        <fullName evidence="7">O-antigen ligase family protein</fullName>
    </submittedName>
</protein>
<evidence type="ECO:0000256" key="4">
    <source>
        <dbReference type="ARBA" id="ARBA00023136"/>
    </source>
</evidence>
<organism evidence="7">
    <name type="scientific">Desulfofervidus auxilii</name>
    <dbReference type="NCBI Taxonomy" id="1621989"/>
    <lineage>
        <taxon>Bacteria</taxon>
        <taxon>Pseudomonadati</taxon>
        <taxon>Thermodesulfobacteriota</taxon>
        <taxon>Candidatus Desulfofervidia</taxon>
        <taxon>Candidatus Desulfofervidales</taxon>
        <taxon>Candidatus Desulfofervidaceae</taxon>
        <taxon>Candidatus Desulfofervidus</taxon>
    </lineage>
</organism>
<evidence type="ECO:0000256" key="3">
    <source>
        <dbReference type="ARBA" id="ARBA00022989"/>
    </source>
</evidence>
<evidence type="ECO:0000256" key="5">
    <source>
        <dbReference type="SAM" id="Phobius"/>
    </source>
</evidence>
<dbReference type="GO" id="GO:0016020">
    <property type="term" value="C:membrane"/>
    <property type="evidence" value="ECO:0007669"/>
    <property type="project" value="UniProtKB-SubCell"/>
</dbReference>
<keyword evidence="3 5" id="KW-1133">Transmembrane helix</keyword>
<dbReference type="EMBL" id="DRBS01000217">
    <property type="protein sequence ID" value="HDD44328.1"/>
    <property type="molecule type" value="Genomic_DNA"/>
</dbReference>
<keyword evidence="4 5" id="KW-0472">Membrane</keyword>
<evidence type="ECO:0000259" key="6">
    <source>
        <dbReference type="Pfam" id="PF04932"/>
    </source>
</evidence>
<evidence type="ECO:0000313" key="7">
    <source>
        <dbReference type="EMBL" id="HDD44328.1"/>
    </source>
</evidence>
<dbReference type="AlphaFoldDB" id="A0A7C0Y5G5"/>
<comment type="caution">
    <text evidence="7">The sequence shown here is derived from an EMBL/GenBank/DDBJ whole genome shotgun (WGS) entry which is preliminary data.</text>
</comment>
<name>A0A7C0Y5G5_DESA2</name>
<feature type="transmembrane region" description="Helical" evidence="5">
    <location>
        <begin position="120"/>
        <end position="138"/>
    </location>
</feature>
<evidence type="ECO:0000256" key="1">
    <source>
        <dbReference type="ARBA" id="ARBA00004141"/>
    </source>
</evidence>
<feature type="transmembrane region" description="Helical" evidence="5">
    <location>
        <begin position="93"/>
        <end position="114"/>
    </location>
</feature>